<keyword evidence="3" id="KW-1185">Reference proteome</keyword>
<protein>
    <submittedName>
        <fullName evidence="2">DUF4838 domain-containing protein</fullName>
    </submittedName>
</protein>
<reference evidence="2 3" key="1">
    <citation type="journal article" date="2014" name="Int. J. Syst. Evol. Microbiol.">
        <title>Carboxylicivirga gen. nov. in the family Marinilabiliaceae with two novel species, Carboxylicivirga mesophila sp. nov. and Carboxylicivirga taeanensis sp. nov., and reclassification of Cytophaga fermentans as Saccharicrinis fermentans gen. nov., comb. nov.</title>
        <authorList>
            <person name="Yang S.H."/>
            <person name="Seo H.S."/>
            <person name="Woo J.H."/>
            <person name="Oh H.M."/>
            <person name="Jang H."/>
            <person name="Lee J.H."/>
            <person name="Kim S.J."/>
            <person name="Kwon K.K."/>
        </authorList>
    </citation>
    <scope>NUCLEOTIDE SEQUENCE [LARGE SCALE GENOMIC DNA]</scope>
    <source>
        <strain evidence="2 3">JCM 18290</strain>
    </source>
</reference>
<dbReference type="EMBL" id="JAGUCN010000020">
    <property type="protein sequence ID" value="MBS2212919.1"/>
    <property type="molecule type" value="Genomic_DNA"/>
</dbReference>
<organism evidence="2 3">
    <name type="scientific">Carboxylicivirga mesophila</name>
    <dbReference type="NCBI Taxonomy" id="1166478"/>
    <lineage>
        <taxon>Bacteria</taxon>
        <taxon>Pseudomonadati</taxon>
        <taxon>Bacteroidota</taxon>
        <taxon>Bacteroidia</taxon>
        <taxon>Marinilabiliales</taxon>
        <taxon>Marinilabiliaceae</taxon>
        <taxon>Carboxylicivirga</taxon>
    </lineage>
</organism>
<dbReference type="Pfam" id="PF16126">
    <property type="entry name" value="DUF4838"/>
    <property type="match status" value="1"/>
</dbReference>
<dbReference type="InterPro" id="IPR032287">
    <property type="entry name" value="DUF4838"/>
</dbReference>
<dbReference type="Gene3D" id="2.60.120.260">
    <property type="entry name" value="Galactose-binding domain-like"/>
    <property type="match status" value="1"/>
</dbReference>
<dbReference type="PANTHER" id="PTHR47406">
    <property type="entry name" value="COAGULATION FACTOR 5/8 TYPE, C-TERMINAL"/>
    <property type="match status" value="1"/>
</dbReference>
<comment type="caution">
    <text evidence="2">The sequence shown here is derived from an EMBL/GenBank/DDBJ whole genome shotgun (WGS) entry which is preliminary data.</text>
</comment>
<sequence length="729" mass="83161">MKQSLFLLLLMIGCYSCQQSSITITNNGRSDYHIEIAADASVNEKEAAKVLQQYIQQSTGAELEVKTGYSDDKKTIQLIVIDQPAPNIKYYLQGNALVIEGSNKAYLLSAVYEFLERELACRFWAPDAETIPRTDKLRLPTSINYRYSPPVHVRTVHSKLFYEYPEFADKQRVTYEAFPMYVPEARVHTFHRFLPADQYFDKHPDYYALVNGKRRPTQLCLSNPDVLRIVTEDVEATFASHPEASVVSVSQDDNTQYCQCEGCEAIHQEEGSPSGSMIRFVNAVAQNFPDKQISTLAYQYTRKACKTKPLDNVLITLCSIECDRSASIEDKCSDFAVDLQAWKNLTENIRIWDYTTQFTNFLAPFPNIYTLAPNIRFFADNNAKWIFEQHSHNPSELFELRSYLMARLLWNPERNTDVLIREFCDGYYGEAGPKVVEYITDIHKALESHPDFFLFLYGGPSQAFDSFLNKEALAGYNRCFDEAEAHVTDNAELLKRVRRARLGVRYATLEACRANLSEIYSLNNTTFVEKELAAFEQSCQDGHITMMNETRFMVSDYLTLYKSHLERAGLKNLAAGKDVTLLTKPHKYANEDPQTLTDNAFGGGSFYANWLGFEGNNMVAVVDLGEVQKFENISTGFLQVVNHVVFFPTEVSYSVSLDGNNYKKVGRVLNKRPLQKDSKINDTQLFAVELPETDARFVKIEAKNMKTPPVWHHAVGLPSWIFADEVQVY</sequence>
<evidence type="ECO:0000313" key="2">
    <source>
        <dbReference type="EMBL" id="MBS2212919.1"/>
    </source>
</evidence>
<gene>
    <name evidence="2" type="ORF">KEM09_15985</name>
</gene>
<proteinExistence type="predicted"/>
<accession>A0ABS5KD12</accession>
<dbReference type="PANTHER" id="PTHR47406:SF2">
    <property type="entry name" value="ALPHA GLUCURONIDASE N-TERMINAL DOMAIN-CONTAINING PROTEIN"/>
    <property type="match status" value="1"/>
</dbReference>
<feature type="domain" description="F5/8 type C" evidence="1">
    <location>
        <begin position="599"/>
        <end position="707"/>
    </location>
</feature>
<name>A0ABS5KD12_9BACT</name>
<evidence type="ECO:0000313" key="3">
    <source>
        <dbReference type="Proteomes" id="UP000721861"/>
    </source>
</evidence>
<dbReference type="RefSeq" id="WP_212229818.1">
    <property type="nucleotide sequence ID" value="NZ_JAGUCN010000020.1"/>
</dbReference>
<dbReference type="InterPro" id="IPR000421">
    <property type="entry name" value="FA58C"/>
</dbReference>
<dbReference type="Proteomes" id="UP000721861">
    <property type="component" value="Unassembled WGS sequence"/>
</dbReference>
<evidence type="ECO:0000259" key="1">
    <source>
        <dbReference type="Pfam" id="PF00754"/>
    </source>
</evidence>
<dbReference type="Pfam" id="PF00754">
    <property type="entry name" value="F5_F8_type_C"/>
    <property type="match status" value="1"/>
</dbReference>